<dbReference type="InterPro" id="IPR027417">
    <property type="entry name" value="P-loop_NTPase"/>
</dbReference>
<dbReference type="InterPro" id="IPR056884">
    <property type="entry name" value="NPHP3-like_N"/>
</dbReference>
<dbReference type="SUPFAM" id="SSF52540">
    <property type="entry name" value="P-loop containing nucleoside triphosphate hydrolases"/>
    <property type="match status" value="1"/>
</dbReference>
<sequence>MLSVGAPSSFFTNASNFVIKDLQINAHQHEFNSNDPGWERLLQNTAPNALHDSEYRFDPPKCDEDTRVEVTGELMGWIQDRESPQRLLCMTGAAGSGKSALQQTVAEKCSRLDILASTFFFSSIDPTRNTVSAVIPTIAYQLGSNNHTLREAISAAVTKDPLIFKKSLRTQMHRLIISPFQVLSKTISKPELTAVPYAIFIDGLDECSDEQHQAELLATIDECLLQNDTLPFRVFIASRPEWAIRSALEDTGYLHLKAYHIQLSDQYDASGDIRRSLSRRLYDIGRRSGDPRAQSPSWPSEEDIETLVVNASGQYIYAATVIKFVSERRSSPVDRLHTVLTWTPKDRTQPFAALDLLYTNIVSAAKAAYEAAHPDRNFLLLLRVYQDHNWTIGRLFDTAAVNQLLGLEDNAHQWLISDLRSLVTTVDLRGEAAPSPPVEYLNFYHKSFIDFLASATRSKSLFVPESRVFDILFS</sequence>
<evidence type="ECO:0000256" key="1">
    <source>
        <dbReference type="ARBA" id="ARBA00022737"/>
    </source>
</evidence>
<evidence type="ECO:0000313" key="4">
    <source>
        <dbReference type="Proteomes" id="UP001140091"/>
    </source>
</evidence>
<dbReference type="EMBL" id="JANBPK010000771">
    <property type="protein sequence ID" value="KAJ2932466.1"/>
    <property type="molecule type" value="Genomic_DNA"/>
</dbReference>
<feature type="non-terminal residue" evidence="3">
    <location>
        <position position="474"/>
    </location>
</feature>
<evidence type="ECO:0000313" key="3">
    <source>
        <dbReference type="EMBL" id="KAJ2932466.1"/>
    </source>
</evidence>
<proteinExistence type="predicted"/>
<feature type="domain" description="Nephrocystin 3-like N-terminal" evidence="2">
    <location>
        <begin position="76"/>
        <end position="239"/>
    </location>
</feature>
<dbReference type="AlphaFoldDB" id="A0A9W8MJ08"/>
<name>A0A9W8MJ08_9AGAR</name>
<dbReference type="Proteomes" id="UP001140091">
    <property type="component" value="Unassembled WGS sequence"/>
</dbReference>
<evidence type="ECO:0000259" key="2">
    <source>
        <dbReference type="Pfam" id="PF24883"/>
    </source>
</evidence>
<reference evidence="3" key="1">
    <citation type="submission" date="2022-06" db="EMBL/GenBank/DDBJ databases">
        <title>Genome Sequence of Candolleomyces eurysporus.</title>
        <authorList>
            <person name="Buettner E."/>
        </authorList>
    </citation>
    <scope>NUCLEOTIDE SEQUENCE</scope>
    <source>
        <strain evidence="3">VTCC 930004</strain>
    </source>
</reference>
<accession>A0A9W8MJ08</accession>
<dbReference type="Pfam" id="PF24883">
    <property type="entry name" value="NPHP3_N"/>
    <property type="match status" value="1"/>
</dbReference>
<dbReference type="PANTHER" id="PTHR10039:SF14">
    <property type="entry name" value="NACHT DOMAIN-CONTAINING PROTEIN"/>
    <property type="match status" value="1"/>
</dbReference>
<keyword evidence="4" id="KW-1185">Reference proteome</keyword>
<comment type="caution">
    <text evidence="3">The sequence shown here is derived from an EMBL/GenBank/DDBJ whole genome shotgun (WGS) entry which is preliminary data.</text>
</comment>
<keyword evidence="1" id="KW-0677">Repeat</keyword>
<dbReference type="Gene3D" id="3.40.50.300">
    <property type="entry name" value="P-loop containing nucleotide triphosphate hydrolases"/>
    <property type="match status" value="1"/>
</dbReference>
<gene>
    <name evidence="3" type="ORF">H1R20_g4628</name>
</gene>
<dbReference type="OrthoDB" id="3018344at2759"/>
<protein>
    <recommendedName>
        <fullName evidence="2">Nephrocystin 3-like N-terminal domain-containing protein</fullName>
    </recommendedName>
</protein>
<organism evidence="3 4">
    <name type="scientific">Candolleomyces eurysporus</name>
    <dbReference type="NCBI Taxonomy" id="2828524"/>
    <lineage>
        <taxon>Eukaryota</taxon>
        <taxon>Fungi</taxon>
        <taxon>Dikarya</taxon>
        <taxon>Basidiomycota</taxon>
        <taxon>Agaricomycotina</taxon>
        <taxon>Agaricomycetes</taxon>
        <taxon>Agaricomycetidae</taxon>
        <taxon>Agaricales</taxon>
        <taxon>Agaricineae</taxon>
        <taxon>Psathyrellaceae</taxon>
        <taxon>Candolleomyces</taxon>
    </lineage>
</organism>
<dbReference type="PANTHER" id="PTHR10039">
    <property type="entry name" value="AMELOGENIN"/>
    <property type="match status" value="1"/>
</dbReference>